<gene>
    <name evidence="5" type="ORF">GCM10022226_11730</name>
</gene>
<dbReference type="PIRSF" id="PIRSF001112">
    <property type="entry name" value="Epoxide_hydrolase"/>
    <property type="match status" value="1"/>
</dbReference>
<evidence type="ECO:0000259" key="4">
    <source>
        <dbReference type="Pfam" id="PF06441"/>
    </source>
</evidence>
<evidence type="ECO:0000313" key="6">
    <source>
        <dbReference type="Proteomes" id="UP001500888"/>
    </source>
</evidence>
<dbReference type="InterPro" id="IPR010497">
    <property type="entry name" value="Epoxide_hydro_N"/>
</dbReference>
<organism evidence="5 6">
    <name type="scientific">Sphaerisporangium flaviroseum</name>
    <dbReference type="NCBI Taxonomy" id="509199"/>
    <lineage>
        <taxon>Bacteria</taxon>
        <taxon>Bacillati</taxon>
        <taxon>Actinomycetota</taxon>
        <taxon>Actinomycetes</taxon>
        <taxon>Streptosporangiales</taxon>
        <taxon>Streptosporangiaceae</taxon>
        <taxon>Sphaerisporangium</taxon>
    </lineage>
</organism>
<reference evidence="6" key="1">
    <citation type="journal article" date="2019" name="Int. J. Syst. Evol. Microbiol.">
        <title>The Global Catalogue of Microorganisms (GCM) 10K type strain sequencing project: providing services to taxonomists for standard genome sequencing and annotation.</title>
        <authorList>
            <consortium name="The Broad Institute Genomics Platform"/>
            <consortium name="The Broad Institute Genome Sequencing Center for Infectious Disease"/>
            <person name="Wu L."/>
            <person name="Ma J."/>
        </authorList>
    </citation>
    <scope>NUCLEOTIDE SEQUENCE [LARGE SCALE GENOMIC DNA]</scope>
    <source>
        <strain evidence="6">JCM 16908</strain>
    </source>
</reference>
<sequence>MTTTPSATPNDDAAIRPFHIAISQADLDDLRDRLARTRWSGEVPGVGWSRGVPVDYLKGLAGYWADEYDWRKAEARLNEFPQFTTEVDGQNIHFAHVRSAKADAVPLLLLHDWPGSFTQFTEVIGPLSEDFHVIVISTPGVGFSGPLSAPGWNTGKIASAFVELMSRLGYDRYGVQGGGGGAWIAAEMSRQAPDRVIGIHLNGLITFPSDDPADFAGLTEGEQERLARLQNFRDDMMGFNVIQSTRPQTLAYGLHDSPVGQLAWITEKFKEWTDSAADLPEDAVGRDNLLTNISVYWFTGTAGSSANLYYEMAHDPGAWAPKERGTVPAGVAVALSTDVAIRRFAERDLNVTHWTELDRGGNFLSLEQPELLVADVRAFFDTLS</sequence>
<keyword evidence="2" id="KW-0058">Aromatic hydrocarbons catabolism</keyword>
<dbReference type="InterPro" id="IPR029058">
    <property type="entry name" value="AB_hydrolase_fold"/>
</dbReference>
<comment type="similarity">
    <text evidence="1">Belongs to the peptidase S33 family.</text>
</comment>
<evidence type="ECO:0000313" key="5">
    <source>
        <dbReference type="EMBL" id="GAA3794087.1"/>
    </source>
</evidence>
<dbReference type="Proteomes" id="UP001500888">
    <property type="component" value="Unassembled WGS sequence"/>
</dbReference>
<dbReference type="InterPro" id="IPR016292">
    <property type="entry name" value="Epoxide_hydrolase"/>
</dbReference>
<feature type="domain" description="Epoxide hydrolase N-terminal" evidence="4">
    <location>
        <begin position="15"/>
        <end position="120"/>
    </location>
</feature>
<accession>A0ABP7HM47</accession>
<dbReference type="GO" id="GO:0016787">
    <property type="term" value="F:hydrolase activity"/>
    <property type="evidence" value="ECO:0007669"/>
    <property type="project" value="UniProtKB-KW"/>
</dbReference>
<evidence type="ECO:0000256" key="2">
    <source>
        <dbReference type="ARBA" id="ARBA00022797"/>
    </source>
</evidence>
<dbReference type="PANTHER" id="PTHR21661:SF35">
    <property type="entry name" value="EPOXIDE HYDROLASE"/>
    <property type="match status" value="1"/>
</dbReference>
<dbReference type="RefSeq" id="WP_344935072.1">
    <property type="nucleotide sequence ID" value="NZ_BAAAZR010000001.1"/>
</dbReference>
<evidence type="ECO:0000256" key="3">
    <source>
        <dbReference type="ARBA" id="ARBA00022801"/>
    </source>
</evidence>
<proteinExistence type="inferred from homology"/>
<dbReference type="Gene3D" id="3.40.50.1820">
    <property type="entry name" value="alpha/beta hydrolase"/>
    <property type="match status" value="1"/>
</dbReference>
<evidence type="ECO:0000256" key="1">
    <source>
        <dbReference type="ARBA" id="ARBA00010088"/>
    </source>
</evidence>
<protein>
    <submittedName>
        <fullName evidence="5">Epoxide hydrolase</fullName>
    </submittedName>
</protein>
<dbReference type="Pfam" id="PF06441">
    <property type="entry name" value="EHN"/>
    <property type="match status" value="1"/>
</dbReference>
<dbReference type="EMBL" id="BAAAZR010000001">
    <property type="protein sequence ID" value="GAA3794087.1"/>
    <property type="molecule type" value="Genomic_DNA"/>
</dbReference>
<comment type="caution">
    <text evidence="5">The sequence shown here is derived from an EMBL/GenBank/DDBJ whole genome shotgun (WGS) entry which is preliminary data.</text>
</comment>
<name>A0ABP7HM47_9ACTN</name>
<dbReference type="SUPFAM" id="SSF53474">
    <property type="entry name" value="alpha/beta-Hydrolases"/>
    <property type="match status" value="1"/>
</dbReference>
<keyword evidence="6" id="KW-1185">Reference proteome</keyword>
<keyword evidence="3 5" id="KW-0378">Hydrolase</keyword>
<dbReference type="PANTHER" id="PTHR21661">
    <property type="entry name" value="EPOXIDE HYDROLASE 1-RELATED"/>
    <property type="match status" value="1"/>
</dbReference>